<dbReference type="PANTHER" id="PTHR31855:SF2">
    <property type="entry name" value="GUANINE NUCLEOTIDE EXCHANGE FACTOR C9ORF72"/>
    <property type="match status" value="1"/>
</dbReference>
<dbReference type="InterPro" id="IPR027819">
    <property type="entry name" value="C9orf72"/>
</dbReference>
<dbReference type="GO" id="GO:0006914">
    <property type="term" value="P:autophagy"/>
    <property type="evidence" value="ECO:0007669"/>
    <property type="project" value="TreeGrafter"/>
</dbReference>
<organism evidence="2 3">
    <name type="scientific">Littorina saxatilis</name>
    <dbReference type="NCBI Taxonomy" id="31220"/>
    <lineage>
        <taxon>Eukaryota</taxon>
        <taxon>Metazoa</taxon>
        <taxon>Spiralia</taxon>
        <taxon>Lophotrochozoa</taxon>
        <taxon>Mollusca</taxon>
        <taxon>Gastropoda</taxon>
        <taxon>Caenogastropoda</taxon>
        <taxon>Littorinimorpha</taxon>
        <taxon>Littorinoidea</taxon>
        <taxon>Littorinidae</taxon>
        <taxon>Littorina</taxon>
    </lineage>
</organism>
<evidence type="ECO:0000256" key="1">
    <source>
        <dbReference type="SAM" id="MobiDB-lite"/>
    </source>
</evidence>
<dbReference type="GO" id="GO:0006897">
    <property type="term" value="P:endocytosis"/>
    <property type="evidence" value="ECO:0007669"/>
    <property type="project" value="TreeGrafter"/>
</dbReference>
<accession>A0AAN9G9U1</accession>
<evidence type="ECO:0000313" key="3">
    <source>
        <dbReference type="Proteomes" id="UP001374579"/>
    </source>
</evidence>
<protein>
    <submittedName>
        <fullName evidence="2">Uncharacterized protein</fullName>
    </submittedName>
</protein>
<dbReference type="Pfam" id="PF15019">
    <property type="entry name" value="C9orf72-like"/>
    <property type="match status" value="1"/>
</dbReference>
<dbReference type="Proteomes" id="UP001374579">
    <property type="component" value="Unassembled WGS sequence"/>
</dbReference>
<dbReference type="AlphaFoldDB" id="A0AAN9G9U1"/>
<gene>
    <name evidence="2" type="ORF">V1264_023827</name>
</gene>
<dbReference type="PANTHER" id="PTHR31855">
    <property type="entry name" value="GUANINE NUCLEOTIDE EXCHANGE C9ORF72"/>
    <property type="match status" value="1"/>
</dbReference>
<keyword evidence="3" id="KW-1185">Reference proteome</keyword>
<dbReference type="GO" id="GO:0005776">
    <property type="term" value="C:autophagosome"/>
    <property type="evidence" value="ECO:0007669"/>
    <property type="project" value="TreeGrafter"/>
</dbReference>
<proteinExistence type="predicted"/>
<dbReference type="GO" id="GO:0005768">
    <property type="term" value="C:endosome"/>
    <property type="evidence" value="ECO:0007669"/>
    <property type="project" value="TreeGrafter"/>
</dbReference>
<dbReference type="GO" id="GO:0005085">
    <property type="term" value="F:guanyl-nucleotide exchange factor activity"/>
    <property type="evidence" value="ECO:0007669"/>
    <property type="project" value="InterPro"/>
</dbReference>
<evidence type="ECO:0000313" key="2">
    <source>
        <dbReference type="EMBL" id="KAK7100968.1"/>
    </source>
</evidence>
<feature type="region of interest" description="Disordered" evidence="1">
    <location>
        <begin position="1"/>
        <end position="43"/>
    </location>
</feature>
<name>A0AAN9G9U1_9CAEN</name>
<dbReference type="PROSITE" id="PS51835">
    <property type="entry name" value="DENN_C9ORF72"/>
    <property type="match status" value="1"/>
</dbReference>
<reference evidence="2 3" key="1">
    <citation type="submission" date="2024-02" db="EMBL/GenBank/DDBJ databases">
        <title>Chromosome-scale genome assembly of the rough periwinkle Littorina saxatilis.</title>
        <authorList>
            <person name="De Jode A."/>
            <person name="Faria R."/>
            <person name="Formenti G."/>
            <person name="Sims Y."/>
            <person name="Smith T.P."/>
            <person name="Tracey A."/>
            <person name="Wood J.M.D."/>
            <person name="Zagrodzka Z.B."/>
            <person name="Johannesson K."/>
            <person name="Butlin R.K."/>
            <person name="Leder E.H."/>
        </authorList>
    </citation>
    <scope>NUCLEOTIDE SEQUENCE [LARGE SCALE GENOMIC DNA]</scope>
    <source>
        <strain evidence="2">Snail1</strain>
        <tissue evidence="2">Muscle</tissue>
    </source>
</reference>
<comment type="caution">
    <text evidence="2">The sequence shown here is derived from an EMBL/GenBank/DDBJ whole genome shotgun (WGS) entry which is preliminary data.</text>
</comment>
<sequence length="485" mass="54831">MNSEKKFRHLDLPSGGSGSGVMEISKSKPNRSGSLGDRGSTPLSPSSAYAQKMLFDVPHSFMDAILFCHWDNILGPRLEHVWYVNDRPQPHLNILRFITSQVLSGEICRELETSRIDFKFCDIPDKGVVIPSFVFSAQRGGDLGLHAMALVIPNSELSVFLQVNTIVQSWFNRIISKFRVLLEKKSFGEEDMQTMSDWLSTCLQMLSSLHEAGMPHTIHLSYTALCPSCNLEQDFLQQAIASHLMTFGRSIVVGRVADRVNKVIHTLALFSWESERACSRQVTEEKQWPYAHDLHIQGILKHKDGSYDLPLRDLLYSKFPSTIIDVQKRDVKQSSSISDHPHLSQTAAVEELTQLYTDRAHQPSYTGMFQSADVPETLVKTLLDELHKLPVQSGIREAFVTQFMHLLQRKALTLVTHVEVELQRGSQSLFRGGLKKLRHDLNLPLEGDLRIVMAAAEKLKPGLCNILLGERRYDTEYLPNVPDVF</sequence>
<dbReference type="EMBL" id="JBAMIC010000011">
    <property type="protein sequence ID" value="KAK7100968.1"/>
    <property type="molecule type" value="Genomic_DNA"/>
</dbReference>